<feature type="domain" description="Potassium channel" evidence="2">
    <location>
        <begin position="61"/>
        <end position="133"/>
    </location>
</feature>
<dbReference type="SUPFAM" id="SSF81324">
    <property type="entry name" value="Voltage-gated potassium channels"/>
    <property type="match status" value="1"/>
</dbReference>
<accession>A0ABU8LNL0</accession>
<comment type="caution">
    <text evidence="3">The sequence shown here is derived from an EMBL/GenBank/DDBJ whole genome shotgun (WGS) entry which is preliminary data.</text>
</comment>
<keyword evidence="1" id="KW-0812">Transmembrane</keyword>
<evidence type="ECO:0000313" key="4">
    <source>
        <dbReference type="Proteomes" id="UP001366085"/>
    </source>
</evidence>
<dbReference type="InterPro" id="IPR013099">
    <property type="entry name" value="K_chnl_dom"/>
</dbReference>
<evidence type="ECO:0000256" key="1">
    <source>
        <dbReference type="SAM" id="Phobius"/>
    </source>
</evidence>
<name>A0ABU8LNL0_9MICO</name>
<protein>
    <submittedName>
        <fullName evidence="3">Ion channel</fullName>
    </submittedName>
</protein>
<dbReference type="Pfam" id="PF07885">
    <property type="entry name" value="Ion_trans_2"/>
    <property type="match status" value="1"/>
</dbReference>
<keyword evidence="1" id="KW-1133">Transmembrane helix</keyword>
<proteinExistence type="predicted"/>
<organism evidence="3 4">
    <name type="scientific">Microbacterium istanbulense</name>
    <dbReference type="NCBI Taxonomy" id="3122049"/>
    <lineage>
        <taxon>Bacteria</taxon>
        <taxon>Bacillati</taxon>
        <taxon>Actinomycetota</taxon>
        <taxon>Actinomycetes</taxon>
        <taxon>Micrococcales</taxon>
        <taxon>Microbacteriaceae</taxon>
        <taxon>Microbacterium</taxon>
    </lineage>
</organism>
<feature type="transmembrane region" description="Helical" evidence="1">
    <location>
        <begin position="57"/>
        <end position="76"/>
    </location>
</feature>
<feature type="transmembrane region" description="Helical" evidence="1">
    <location>
        <begin position="117"/>
        <end position="138"/>
    </location>
</feature>
<dbReference type="Proteomes" id="UP001366085">
    <property type="component" value="Unassembled WGS sequence"/>
</dbReference>
<reference evidence="3 4" key="1">
    <citation type="submission" date="2024-02" db="EMBL/GenBank/DDBJ databases">
        <authorList>
            <person name="Saticioglu I.B."/>
        </authorList>
    </citation>
    <scope>NUCLEOTIDE SEQUENCE [LARGE SCALE GENOMIC DNA]</scope>
    <source>
        <strain evidence="3 4">Mu-43</strain>
    </source>
</reference>
<keyword evidence="4" id="KW-1185">Reference proteome</keyword>
<evidence type="ECO:0000313" key="3">
    <source>
        <dbReference type="EMBL" id="MEJ1092908.1"/>
    </source>
</evidence>
<dbReference type="RefSeq" id="WP_337321977.1">
    <property type="nucleotide sequence ID" value="NZ_JBBDGN010000019.1"/>
</dbReference>
<keyword evidence="1" id="KW-0472">Membrane</keyword>
<feature type="transmembrane region" description="Helical" evidence="1">
    <location>
        <begin position="28"/>
        <end position="45"/>
    </location>
</feature>
<evidence type="ECO:0000259" key="2">
    <source>
        <dbReference type="Pfam" id="PF07885"/>
    </source>
</evidence>
<dbReference type="EMBL" id="JBBDGN010000019">
    <property type="protein sequence ID" value="MEJ1092908.1"/>
    <property type="molecule type" value="Genomic_DNA"/>
</dbReference>
<sequence length="152" mass="16467">MHTLGVAVGLLVLYFTVPLTRRDVTDVWLVLIACAAFALFAVAVIRMLARGAGLFRLLTLLITVVIAVSLGFYALAVNSPAEISGLDTRIDALYFTLTTMTTTGYGDIHATGQLARVLVSVVFVFNIVFIGMLGSQLSKSGLLDRFRRDPKE</sequence>
<dbReference type="Gene3D" id="1.10.287.70">
    <property type="match status" value="1"/>
</dbReference>
<gene>
    <name evidence="3" type="ORF">WDU93_14570</name>
</gene>